<keyword evidence="5 9" id="KW-0418">Kinase</keyword>
<dbReference type="Gene3D" id="3.30.200.20">
    <property type="entry name" value="Phosphorylase Kinase, domain 1"/>
    <property type="match status" value="1"/>
</dbReference>
<evidence type="ECO:0000259" key="8">
    <source>
        <dbReference type="PROSITE" id="PS50011"/>
    </source>
</evidence>
<name>A0A3S9YBC5_9ACTN</name>
<feature type="compositionally biased region" description="Low complexity" evidence="7">
    <location>
        <begin position="313"/>
        <end position="329"/>
    </location>
</feature>
<dbReference type="GO" id="GO:0004674">
    <property type="term" value="F:protein serine/threonine kinase activity"/>
    <property type="evidence" value="ECO:0007669"/>
    <property type="project" value="UniProtKB-KW"/>
</dbReference>
<dbReference type="InterPro" id="IPR008271">
    <property type="entry name" value="Ser/Thr_kinase_AS"/>
</dbReference>
<keyword evidence="3" id="KW-0808">Transferase</keyword>
<dbReference type="InterPro" id="IPR011990">
    <property type="entry name" value="TPR-like_helical_dom_sf"/>
</dbReference>
<dbReference type="EMBL" id="CP029042">
    <property type="protein sequence ID" value="AZS72254.1"/>
    <property type="molecule type" value="Genomic_DNA"/>
</dbReference>
<dbReference type="SUPFAM" id="SSF56112">
    <property type="entry name" value="Protein kinase-like (PK-like)"/>
    <property type="match status" value="1"/>
</dbReference>
<sequence length="616" mass="65198">MNGRVIGGRYELSALLGQGGMGQVWIGYDRRLDRRVGVKLLRPDRVAGTPDGEEMRRRFVRECRVTAQVDHPGLVTVHDAGSDDEDLYLVMQYVEGADLSDHLAEHDPYPWPWAVSVAAQLCAVLASVHAVPIVHRDLKPRNVMIRPDGSVVILDLGIASALDTDTTRLTHTGSPIGSPAYMAPEQAMGGAVGPHTDLYALGVLLHELLSGEVPFAGSTALGVLHRHLHEEPVPVRTLRPDVPEALEALVLHLLRKDPQTRPADAQEVYQALAPLLPTATTGPQAAQSPPTPLAPMDPTRPFRRPHAPWPVRSSGSPAPAPTPTALSTPQVPEPLVPAGAGAAGAASVGAAPAGAGSVGAASAAAAHLRAGSFAASAPAGAASASRPAADPRTSAAPAAARTSRPGAWTSAADPRTSSLSVSASSSASSSGPDVAAAVDEVKSLLDQGRITRAVDILGGILPAAAERHGAHSPVVRTLRKQYAATLMDDGQYRRALPELRLLAEEFAKESGAGATRQALQFHYEAAQCLEQLGEVAQALEEYRALLPYFEHYADDPVRPLEIRRSIGHLLLAQGERSAAQESLSRLLYDAERLHGPHHPFPEELRRTLYWLSQVQG</sequence>
<dbReference type="Gene3D" id="1.25.40.10">
    <property type="entry name" value="Tetratricopeptide repeat domain"/>
    <property type="match status" value="1"/>
</dbReference>
<protein>
    <recommendedName>
        <fullName evidence="1">non-specific serine/threonine protein kinase</fullName>
        <ecNumber evidence="1">2.7.11.1</ecNumber>
    </recommendedName>
</protein>
<evidence type="ECO:0000256" key="3">
    <source>
        <dbReference type="ARBA" id="ARBA00022679"/>
    </source>
</evidence>
<keyword evidence="2 9" id="KW-0723">Serine/threonine-protein kinase</keyword>
<feature type="region of interest" description="Disordered" evidence="7">
    <location>
        <begin position="382"/>
        <end position="433"/>
    </location>
</feature>
<dbReference type="PROSITE" id="PS50011">
    <property type="entry name" value="PROTEIN_KINASE_DOM"/>
    <property type="match status" value="1"/>
</dbReference>
<proteinExistence type="predicted"/>
<feature type="compositionally biased region" description="Low complexity" evidence="7">
    <location>
        <begin position="382"/>
        <end position="407"/>
    </location>
</feature>
<dbReference type="FunFam" id="1.10.510.10:FF:000021">
    <property type="entry name" value="Serine/threonine protein kinase"/>
    <property type="match status" value="1"/>
</dbReference>
<evidence type="ECO:0000256" key="4">
    <source>
        <dbReference type="ARBA" id="ARBA00022741"/>
    </source>
</evidence>
<dbReference type="PANTHER" id="PTHR43289:SF6">
    <property type="entry name" value="SERINE_THREONINE-PROTEIN KINASE NEKL-3"/>
    <property type="match status" value="1"/>
</dbReference>
<dbReference type="EC" id="2.7.11.1" evidence="1"/>
<accession>A0A3S9YBC5</accession>
<dbReference type="Proteomes" id="UP000275579">
    <property type="component" value="Chromosome"/>
</dbReference>
<gene>
    <name evidence="9" type="ORF">DDE74_15960</name>
</gene>
<evidence type="ECO:0000256" key="2">
    <source>
        <dbReference type="ARBA" id="ARBA00022527"/>
    </source>
</evidence>
<evidence type="ECO:0000256" key="1">
    <source>
        <dbReference type="ARBA" id="ARBA00012513"/>
    </source>
</evidence>
<feature type="domain" description="Protein kinase" evidence="8">
    <location>
        <begin position="10"/>
        <end position="276"/>
    </location>
</feature>
<evidence type="ECO:0000256" key="5">
    <source>
        <dbReference type="ARBA" id="ARBA00022777"/>
    </source>
</evidence>
<dbReference type="PANTHER" id="PTHR43289">
    <property type="entry name" value="MITOGEN-ACTIVATED PROTEIN KINASE KINASE KINASE 20-RELATED"/>
    <property type="match status" value="1"/>
</dbReference>
<dbReference type="GO" id="GO:0005524">
    <property type="term" value="F:ATP binding"/>
    <property type="evidence" value="ECO:0007669"/>
    <property type="project" value="UniProtKB-KW"/>
</dbReference>
<evidence type="ECO:0000256" key="6">
    <source>
        <dbReference type="ARBA" id="ARBA00022840"/>
    </source>
</evidence>
<feature type="compositionally biased region" description="Polar residues" evidence="7">
    <location>
        <begin position="279"/>
        <end position="288"/>
    </location>
</feature>
<dbReference type="InterPro" id="IPR000719">
    <property type="entry name" value="Prot_kinase_dom"/>
</dbReference>
<dbReference type="AlphaFoldDB" id="A0A3S9YBC5"/>
<dbReference type="Pfam" id="PF00069">
    <property type="entry name" value="Pkinase"/>
    <property type="match status" value="1"/>
</dbReference>
<evidence type="ECO:0000256" key="7">
    <source>
        <dbReference type="SAM" id="MobiDB-lite"/>
    </source>
</evidence>
<feature type="compositionally biased region" description="Low complexity" evidence="7">
    <location>
        <begin position="417"/>
        <end position="433"/>
    </location>
</feature>
<dbReference type="CDD" id="cd14014">
    <property type="entry name" value="STKc_PknB_like"/>
    <property type="match status" value="1"/>
</dbReference>
<organism evidence="9 10">
    <name type="scientific">Streptomyces lydicus</name>
    <dbReference type="NCBI Taxonomy" id="47763"/>
    <lineage>
        <taxon>Bacteria</taxon>
        <taxon>Bacillati</taxon>
        <taxon>Actinomycetota</taxon>
        <taxon>Actinomycetes</taxon>
        <taxon>Kitasatosporales</taxon>
        <taxon>Streptomycetaceae</taxon>
        <taxon>Streptomyces</taxon>
    </lineage>
</organism>
<keyword evidence="4" id="KW-0547">Nucleotide-binding</keyword>
<dbReference type="PROSITE" id="PS00108">
    <property type="entry name" value="PROTEIN_KINASE_ST"/>
    <property type="match status" value="1"/>
</dbReference>
<dbReference type="SMART" id="SM00220">
    <property type="entry name" value="S_TKc"/>
    <property type="match status" value="1"/>
</dbReference>
<reference evidence="9 10" key="1">
    <citation type="submission" date="2018-04" db="EMBL/GenBank/DDBJ databases">
        <title>Complete genome sequences of Streptomyces lydicus strain WYEC and characterization of antagonistic properties of biological control agents.</title>
        <authorList>
            <person name="Mariita R.M."/>
            <person name="Sello J.K."/>
        </authorList>
    </citation>
    <scope>NUCLEOTIDE SEQUENCE [LARGE SCALE GENOMIC DNA]</scope>
    <source>
        <strain evidence="9 10">WYEC 108</strain>
    </source>
</reference>
<keyword evidence="6" id="KW-0067">ATP-binding</keyword>
<dbReference type="InterPro" id="IPR011009">
    <property type="entry name" value="Kinase-like_dom_sf"/>
</dbReference>
<dbReference type="RefSeq" id="WP_127151380.1">
    <property type="nucleotide sequence ID" value="NZ_CP029042.1"/>
</dbReference>
<feature type="region of interest" description="Disordered" evidence="7">
    <location>
        <begin position="279"/>
        <end position="334"/>
    </location>
</feature>
<dbReference type="SUPFAM" id="SSF48452">
    <property type="entry name" value="TPR-like"/>
    <property type="match status" value="1"/>
</dbReference>
<dbReference type="Gene3D" id="1.10.510.10">
    <property type="entry name" value="Transferase(Phosphotransferase) domain 1"/>
    <property type="match status" value="1"/>
</dbReference>
<evidence type="ECO:0000313" key="10">
    <source>
        <dbReference type="Proteomes" id="UP000275579"/>
    </source>
</evidence>
<evidence type="ECO:0000313" key="9">
    <source>
        <dbReference type="EMBL" id="AZS72254.1"/>
    </source>
</evidence>